<keyword evidence="15" id="KW-1185">Reference proteome</keyword>
<keyword evidence="7 8" id="KW-0862">Zinc</keyword>
<dbReference type="InterPro" id="IPR041667">
    <property type="entry name" value="Cupin_8"/>
</dbReference>
<dbReference type="Proteomes" id="UP001159427">
    <property type="component" value="Unassembled WGS sequence"/>
</dbReference>
<keyword evidence="6 8" id="KW-0863">Zinc-finger</keyword>
<dbReference type="Gene3D" id="4.10.1000.10">
    <property type="entry name" value="Zinc finger, CCCH-type"/>
    <property type="match status" value="1"/>
</dbReference>
<feature type="compositionally biased region" description="Basic and acidic residues" evidence="10">
    <location>
        <begin position="404"/>
        <end position="417"/>
    </location>
</feature>
<dbReference type="Pfam" id="PF23035">
    <property type="entry name" value="zf-CCCH_UNK-like_4th"/>
    <property type="match status" value="1"/>
</dbReference>
<dbReference type="PANTHER" id="PTHR14493">
    <property type="entry name" value="UNKEMPT FAMILY MEMBER"/>
    <property type="match status" value="1"/>
</dbReference>
<feature type="compositionally biased region" description="Polar residues" evidence="10">
    <location>
        <begin position="544"/>
        <end position="573"/>
    </location>
</feature>
<keyword evidence="4 8" id="KW-0479">Metal-binding</keyword>
<dbReference type="SMART" id="SM00558">
    <property type="entry name" value="JmjC"/>
    <property type="match status" value="1"/>
</dbReference>
<feature type="region of interest" description="Disordered" evidence="10">
    <location>
        <begin position="334"/>
        <end position="355"/>
    </location>
</feature>
<dbReference type="Pfam" id="PF25427">
    <property type="entry name" value="zf-CCCH_UNK"/>
    <property type="match status" value="1"/>
</dbReference>
<feature type="region of interest" description="Disordered" evidence="10">
    <location>
        <begin position="748"/>
        <end position="771"/>
    </location>
</feature>
<keyword evidence="3" id="KW-0963">Cytoplasm</keyword>
<keyword evidence="9" id="KW-0175">Coiled coil</keyword>
<evidence type="ECO:0000313" key="14">
    <source>
        <dbReference type="EMBL" id="CAH3020451.1"/>
    </source>
</evidence>
<dbReference type="InterPro" id="IPR036855">
    <property type="entry name" value="Znf_CCCH_sf"/>
</dbReference>
<evidence type="ECO:0000259" key="13">
    <source>
        <dbReference type="PROSITE" id="PS51184"/>
    </source>
</evidence>
<feature type="region of interest" description="Disordered" evidence="10">
    <location>
        <begin position="534"/>
        <end position="580"/>
    </location>
</feature>
<dbReference type="SMART" id="SM00356">
    <property type="entry name" value="ZnF_C3H1"/>
    <property type="match status" value="5"/>
</dbReference>
<dbReference type="InterPro" id="IPR057296">
    <property type="entry name" value="UNK_Znf_5"/>
</dbReference>
<keyword evidence="11" id="KW-0732">Signal</keyword>
<feature type="chain" id="PRO_5046884884" evidence="11">
    <location>
        <begin position="18"/>
        <end position="1246"/>
    </location>
</feature>
<feature type="zinc finger region" description="C3H1-type" evidence="8">
    <location>
        <begin position="261"/>
        <end position="295"/>
    </location>
</feature>
<evidence type="ECO:0000256" key="1">
    <source>
        <dbReference type="ARBA" id="ARBA00004496"/>
    </source>
</evidence>
<dbReference type="InterPro" id="IPR045234">
    <property type="entry name" value="Unkempt-like"/>
</dbReference>
<evidence type="ECO:0000256" key="5">
    <source>
        <dbReference type="ARBA" id="ARBA00022737"/>
    </source>
</evidence>
<evidence type="ECO:0000256" key="6">
    <source>
        <dbReference type="ARBA" id="ARBA00022771"/>
    </source>
</evidence>
<feature type="signal peptide" evidence="11">
    <location>
        <begin position="1"/>
        <end position="17"/>
    </location>
</feature>
<dbReference type="PROSITE" id="PS50103">
    <property type="entry name" value="ZF_C3H1"/>
    <property type="match status" value="4"/>
</dbReference>
<gene>
    <name evidence="14" type="ORF">PEVE_00007224</name>
</gene>
<dbReference type="PANTHER" id="PTHR14493:SF50">
    <property type="entry name" value="RING FINGER PROTEIN UNKEMPT"/>
    <property type="match status" value="1"/>
</dbReference>
<evidence type="ECO:0000256" key="8">
    <source>
        <dbReference type="PROSITE-ProRule" id="PRU00723"/>
    </source>
</evidence>
<keyword evidence="5" id="KW-0677">Repeat</keyword>
<organism evidence="14 15">
    <name type="scientific">Porites evermanni</name>
    <dbReference type="NCBI Taxonomy" id="104178"/>
    <lineage>
        <taxon>Eukaryota</taxon>
        <taxon>Metazoa</taxon>
        <taxon>Cnidaria</taxon>
        <taxon>Anthozoa</taxon>
        <taxon>Hexacorallia</taxon>
        <taxon>Scleractinia</taxon>
        <taxon>Fungiina</taxon>
        <taxon>Poritidae</taxon>
        <taxon>Porites</taxon>
    </lineage>
</organism>
<sequence>MMLWFVYVVVRARLVFHVPQNNMSSSDPVMTSPSTIISSDNKLAVFSQTQPEKPFHYTYLKEFRVEQCPLFLQHKCTAHRPFTCFHWHFMNQRRRRPKKKRDGTFNYSPDVYCTQYDETSGICPSGDDCPYLHRVAGDVERRYHLRYYKTATCVHETDTRGYCVKNGPHCAFAHGPLDLRQPVYDIRELQAIEKEETDVGQAGIENNKAVLEDPRWQDTNYVLSNYKTEPCKKPPRLCRQGYACPHYHNTRDRRRSPRKFRYRSTPCPHVKHGDEWGEPTNCDSGDNCPYCHTRTEQQFHPEIYKSTKCNDMQQTGYCPRGPFCAFAHVDQDTTTSRESNGEPSYSQLYSIPSSPLSPVDNGAIMMTSLAHVVSRPTRSMSTSSGGSHSSEPSTPSSLYPKAPGSERSERSGSREDEQQAYIRKQILQIENDPTLDDIEKARRKQNIIGTRQVFPTGSSSSFSTVSASAPPFYPAADTVESVVESALDDLNLDDFDVSELEKELNNASPVSSTLGDSFSALNISPMCSAPVTIPGATEDIPPQAFTQSPTSPLGQFSSSYGSASQLVSGQKGSNPYRASPLVRGSSLHSTVLDPLTAQLQSPKSLGSPQMASPLGLSNSANEIQRLSEDLMAAKNKLASWEESWAQAKQACDAWKKEAEESAKKAKEAEKNKLEAIMKMEEAESQLSRLKQEIEEIKADPHLRTLNSVEDIRDLPLLKMRQIHRQLSSDLEKLNQTDREYLTEWPPVEDKSDIKESKRRKRPKLEREQREGETYQVVRENSLRVEAESERVLWVRPALARWWRKTQQLRNVPDLKKLPKSDNPNTLLRYVASLPAGKAFLEQQICALKDKLALDPKSAFLHAALASYHDLLKDTSSALRHLNTAVELDPFDKNIAWLHLKVKRGKDLEDNQSLLQDHFLKQSPREFKMPNPVKVERRHCTTLGAKEFLVEYSMTGTPVIVTGLVESMTTVPWSIQHIKEVVGHKQAPLKRTVKESTEWAKLEHACYMEVSDFISSLGSLEEPLYLFDWSIPTHAPELARELVIPKYFASDFLQRTAPGSLYKDSWPSLFIAPKGLHSDLHIDAFGSNFWMALFQGRKRWTFFSRDDTPLLYPHYEDSMDIVFDVDLSCPDFEKHPLLSRTTPLQCTLQPGELLFVPYGCPHRVENLEDSLAMSANFVDLSNFQVVLEELRANSLLDPRAEDLLTQMTNQDFPVKMHSQQNDLPWDEFKTWPRPSYKEYDINITDLM</sequence>
<evidence type="ECO:0000256" key="9">
    <source>
        <dbReference type="SAM" id="Coils"/>
    </source>
</evidence>
<feature type="zinc finger region" description="C3H1-type" evidence="8">
    <location>
        <begin position="107"/>
        <end position="136"/>
    </location>
</feature>
<evidence type="ECO:0000256" key="7">
    <source>
        <dbReference type="ARBA" id="ARBA00022833"/>
    </source>
</evidence>
<evidence type="ECO:0000313" key="15">
    <source>
        <dbReference type="Proteomes" id="UP001159427"/>
    </source>
</evidence>
<comment type="subcellular location">
    <subcellularLocation>
        <location evidence="1">Cytoplasm</location>
    </subcellularLocation>
</comment>
<dbReference type="PROSITE" id="PS51184">
    <property type="entry name" value="JMJC"/>
    <property type="match status" value="1"/>
</dbReference>
<feature type="region of interest" description="Disordered" evidence="10">
    <location>
        <begin position="375"/>
        <end position="418"/>
    </location>
</feature>
<feature type="domain" description="C3H1-type" evidence="12">
    <location>
        <begin position="261"/>
        <end position="295"/>
    </location>
</feature>
<feature type="domain" description="C3H1-type" evidence="12">
    <location>
        <begin position="107"/>
        <end position="136"/>
    </location>
</feature>
<feature type="domain" description="C3H1-type" evidence="12">
    <location>
        <begin position="303"/>
        <end position="331"/>
    </location>
</feature>
<dbReference type="SUPFAM" id="SSF90229">
    <property type="entry name" value="CCCH zinc finger"/>
    <property type="match status" value="1"/>
</dbReference>
<feature type="domain" description="C3H1-type" evidence="12">
    <location>
        <begin position="147"/>
        <end position="177"/>
    </location>
</feature>
<dbReference type="InterPro" id="IPR000571">
    <property type="entry name" value="Znf_CCCH"/>
</dbReference>
<dbReference type="Pfam" id="PF18384">
    <property type="entry name" value="zf_CCCH_5"/>
    <property type="match status" value="1"/>
</dbReference>
<dbReference type="InterPro" id="IPR003347">
    <property type="entry name" value="JmjC_dom"/>
</dbReference>
<evidence type="ECO:0000256" key="3">
    <source>
        <dbReference type="ARBA" id="ARBA00022490"/>
    </source>
</evidence>
<comment type="similarity">
    <text evidence="2">Belongs to the unkempt family.</text>
</comment>
<feature type="zinc finger region" description="C3H1-type" evidence="8">
    <location>
        <begin position="303"/>
        <end position="331"/>
    </location>
</feature>
<evidence type="ECO:0000259" key="12">
    <source>
        <dbReference type="PROSITE" id="PS50103"/>
    </source>
</evidence>
<dbReference type="InterPro" id="IPR057295">
    <property type="entry name" value="UNK_Znf_4"/>
</dbReference>
<proteinExistence type="inferred from homology"/>
<evidence type="ECO:0000256" key="11">
    <source>
        <dbReference type="SAM" id="SignalP"/>
    </source>
</evidence>
<comment type="caution">
    <text evidence="14">The sequence shown here is derived from an EMBL/GenBank/DDBJ whole genome shotgun (WGS) entry which is preliminary data.</text>
</comment>
<accession>A0ABN8LTP7</accession>
<dbReference type="Gene3D" id="2.60.120.650">
    <property type="entry name" value="Cupin"/>
    <property type="match status" value="1"/>
</dbReference>
<evidence type="ECO:0000256" key="10">
    <source>
        <dbReference type="SAM" id="MobiDB-lite"/>
    </source>
</evidence>
<dbReference type="SUPFAM" id="SSF51197">
    <property type="entry name" value="Clavaminate synthase-like"/>
    <property type="match status" value="1"/>
</dbReference>
<evidence type="ECO:0000256" key="2">
    <source>
        <dbReference type="ARBA" id="ARBA00008808"/>
    </source>
</evidence>
<feature type="coiled-coil region" evidence="9">
    <location>
        <begin position="616"/>
        <end position="736"/>
    </location>
</feature>
<feature type="domain" description="JmjC" evidence="13">
    <location>
        <begin position="1045"/>
        <end position="1193"/>
    </location>
</feature>
<feature type="compositionally biased region" description="Low complexity" evidence="10">
    <location>
        <begin position="375"/>
        <end position="397"/>
    </location>
</feature>
<dbReference type="Pfam" id="PF00642">
    <property type="entry name" value="zf-CCCH"/>
    <property type="match status" value="1"/>
</dbReference>
<dbReference type="InterPro" id="IPR040594">
    <property type="entry name" value="UNK_Znf_1"/>
</dbReference>
<feature type="zinc finger region" description="C3H1-type" evidence="8">
    <location>
        <begin position="147"/>
        <end position="177"/>
    </location>
</feature>
<evidence type="ECO:0000256" key="4">
    <source>
        <dbReference type="ARBA" id="ARBA00022723"/>
    </source>
</evidence>
<dbReference type="Pfam" id="PF13621">
    <property type="entry name" value="Cupin_8"/>
    <property type="match status" value="1"/>
</dbReference>
<protein>
    <submittedName>
        <fullName evidence="14">Uncharacterized protein</fullName>
    </submittedName>
</protein>
<name>A0ABN8LTP7_9CNID</name>
<dbReference type="EMBL" id="CALNXI010000148">
    <property type="protein sequence ID" value="CAH3020451.1"/>
    <property type="molecule type" value="Genomic_DNA"/>
</dbReference>
<dbReference type="Pfam" id="PF23261">
    <property type="entry name" value="zf-CCCH_11"/>
    <property type="match status" value="1"/>
</dbReference>
<reference evidence="14 15" key="1">
    <citation type="submission" date="2022-05" db="EMBL/GenBank/DDBJ databases">
        <authorList>
            <consortium name="Genoscope - CEA"/>
            <person name="William W."/>
        </authorList>
    </citation>
    <scope>NUCLEOTIDE SEQUENCE [LARGE SCALE GENOMIC DNA]</scope>
</reference>